<name>A0A0U2VI26_9ENTE</name>
<dbReference type="Proteomes" id="UP000067523">
    <property type="component" value="Chromosome"/>
</dbReference>
<evidence type="ECO:0000256" key="1">
    <source>
        <dbReference type="ARBA" id="ARBA00022517"/>
    </source>
</evidence>
<dbReference type="CDD" id="cd16332">
    <property type="entry name" value="Prp-like"/>
    <property type="match status" value="1"/>
</dbReference>
<dbReference type="GO" id="GO:0008234">
    <property type="term" value="F:cysteine-type peptidase activity"/>
    <property type="evidence" value="ECO:0007669"/>
    <property type="project" value="UniProtKB-KW"/>
</dbReference>
<sequence length="114" mass="12294">MIKSSFKRNDAGQIVSFEVSGHAESGPYGSDIVCAAVSALTISTVNGIDALAGFEPIVETNEDEGGYLYVEMISNANQEQTNIAQILLENLLLGLQAIEQESLEFIQVKTINEK</sequence>
<keyword evidence="8" id="KW-1185">Reference proteome</keyword>
<evidence type="ECO:0000256" key="5">
    <source>
        <dbReference type="ARBA" id="ARBA00044503"/>
    </source>
</evidence>
<dbReference type="Pfam" id="PF04327">
    <property type="entry name" value="Peptidase_Prp"/>
    <property type="match status" value="1"/>
</dbReference>
<proteinExistence type="inferred from homology"/>
<evidence type="ECO:0000313" key="8">
    <source>
        <dbReference type="Proteomes" id="UP000067523"/>
    </source>
</evidence>
<keyword evidence="3" id="KW-0378">Hydrolase</keyword>
<dbReference type="GO" id="GO:0006508">
    <property type="term" value="P:proteolysis"/>
    <property type="evidence" value="ECO:0007669"/>
    <property type="project" value="UniProtKB-KW"/>
</dbReference>
<dbReference type="EMBL" id="CP013655">
    <property type="protein sequence ID" value="ALS37260.1"/>
    <property type="molecule type" value="Genomic_DNA"/>
</dbReference>
<dbReference type="PANTHER" id="PTHR39178">
    <property type="entry name" value="HYPOTHETICAL RIBOSOME-ASSOCIATED PROTEIN"/>
    <property type="match status" value="1"/>
</dbReference>
<dbReference type="Gene3D" id="3.30.70.1490">
    <property type="entry name" value="Cysteine protease Prp"/>
    <property type="match status" value="1"/>
</dbReference>
<dbReference type="InterPro" id="IPR036764">
    <property type="entry name" value="Peptidase_Prp_sf"/>
</dbReference>
<keyword evidence="2" id="KW-0645">Protease</keyword>
<evidence type="ECO:0000256" key="6">
    <source>
        <dbReference type="ARBA" id="ARBA00044538"/>
    </source>
</evidence>
<keyword evidence="1" id="KW-0690">Ribosome biogenesis</keyword>
<reference evidence="8" key="1">
    <citation type="submission" date="2015-12" db="EMBL/GenBank/DDBJ databases">
        <authorList>
            <person name="Lauer A."/>
            <person name="Humrighouse B."/>
            <person name="Loparev V."/>
            <person name="Shewmaker P.L."/>
            <person name="Whitney A.M."/>
            <person name="McLaughlin R.W."/>
        </authorList>
    </citation>
    <scope>NUCLEOTIDE SEQUENCE [LARGE SCALE GENOMIC DNA]</scope>
    <source>
        <strain evidence="8">LMG 26678</strain>
    </source>
</reference>
<comment type="similarity">
    <text evidence="5">Belongs to the Prp family.</text>
</comment>
<protein>
    <recommendedName>
        <fullName evidence="6">Ribosomal processing cysteine protease Prp</fullName>
    </recommendedName>
</protein>
<dbReference type="AlphaFoldDB" id="A0A0U2VI26"/>
<dbReference type="InterPro" id="IPR007422">
    <property type="entry name" value="Peptidase_Prp"/>
</dbReference>
<keyword evidence="4" id="KW-0788">Thiol protease</keyword>
<accession>A0A0U2VI26</accession>
<dbReference type="SUPFAM" id="SSF118010">
    <property type="entry name" value="TM1457-like"/>
    <property type="match status" value="1"/>
</dbReference>
<evidence type="ECO:0000256" key="3">
    <source>
        <dbReference type="ARBA" id="ARBA00022801"/>
    </source>
</evidence>
<evidence type="ECO:0000256" key="4">
    <source>
        <dbReference type="ARBA" id="ARBA00022807"/>
    </source>
</evidence>
<evidence type="ECO:0000313" key="7">
    <source>
        <dbReference type="EMBL" id="ALS37260.1"/>
    </source>
</evidence>
<organism evidence="7 8">
    <name type="scientific">Enterococcus rotai</name>
    <dbReference type="NCBI Taxonomy" id="118060"/>
    <lineage>
        <taxon>Bacteria</taxon>
        <taxon>Bacillati</taxon>
        <taxon>Bacillota</taxon>
        <taxon>Bacilli</taxon>
        <taxon>Lactobacillales</taxon>
        <taxon>Enterococcaceae</taxon>
        <taxon>Enterococcus</taxon>
    </lineage>
</organism>
<dbReference type="KEGG" id="erx:ATZ35_08845"/>
<gene>
    <name evidence="7" type="ORF">ATZ35_08845</name>
</gene>
<dbReference type="RefSeq" id="WP_208926943.1">
    <property type="nucleotide sequence ID" value="NZ_CP013655.1"/>
</dbReference>
<dbReference type="GO" id="GO:0042254">
    <property type="term" value="P:ribosome biogenesis"/>
    <property type="evidence" value="ECO:0007669"/>
    <property type="project" value="UniProtKB-KW"/>
</dbReference>
<evidence type="ECO:0000256" key="2">
    <source>
        <dbReference type="ARBA" id="ARBA00022670"/>
    </source>
</evidence>
<dbReference type="PANTHER" id="PTHR39178:SF1">
    <property type="entry name" value="RIBOSOMAL-PROCESSING CYSTEINE PROTEASE PRP"/>
    <property type="match status" value="1"/>
</dbReference>
<dbReference type="STRING" id="118060.ATZ35_08845"/>